<name>A0A4Q2SI14_9ACTN</name>
<comment type="caution">
    <text evidence="2">The sequence shown here is derived from an EMBL/GenBank/DDBJ whole genome shotgun (WGS) entry which is preliminary data.</text>
</comment>
<evidence type="ECO:0000256" key="1">
    <source>
        <dbReference type="SAM" id="MobiDB-lite"/>
    </source>
</evidence>
<protein>
    <submittedName>
        <fullName evidence="2">Uncharacterized protein</fullName>
    </submittedName>
</protein>
<accession>A0A4Q2SI14</accession>
<sequence>MRMLRVCMYGGTDLDGMPAGFVQSLAEEILMTLPSVLVTGGFLRRGDRPQATSTDSAALEGARRAADRLGKDLRTLFEAWVPEGSLDGRPDVDGVVRMGEDLGVTVRMIAGRTALGRRLSMVGGVDVVLTVAGKRNTEVVLEQAIDLGVPALPIPHTGGDSKKAYETYGDRIEAAFAPGEVERCFALLNERGLQDPAAVRSVVEVIRSARVGRCLVLQPYREDDDERYSSVIRPTVEEQMEAVRLKDVGRSEQIYSSFFDAVANSTAIIADITAMNDNVMYEVGYAHGRGLQPLLYTLDPARIGRLPVYFRTLNVHTVSEDELPGLIRDYLRHVKHRQVDPMALSLPRQRGSAPDLQVPDVTESGSP</sequence>
<dbReference type="AlphaFoldDB" id="A0A4Q2SI14"/>
<dbReference type="RefSeq" id="WP_129454053.1">
    <property type="nucleotide sequence ID" value="NZ_JACXYX010000008.1"/>
</dbReference>
<evidence type="ECO:0000313" key="3">
    <source>
        <dbReference type="Proteomes" id="UP000293291"/>
    </source>
</evidence>
<dbReference type="Proteomes" id="UP000293291">
    <property type="component" value="Unassembled WGS sequence"/>
</dbReference>
<evidence type="ECO:0000313" key="2">
    <source>
        <dbReference type="EMBL" id="RYC03498.1"/>
    </source>
</evidence>
<dbReference type="Gene3D" id="3.40.50.450">
    <property type="match status" value="1"/>
</dbReference>
<gene>
    <name evidence="2" type="ORF">EUA07_05805</name>
</gene>
<dbReference type="EMBL" id="SDWU01000005">
    <property type="protein sequence ID" value="RYC03498.1"/>
    <property type="molecule type" value="Genomic_DNA"/>
</dbReference>
<feature type="region of interest" description="Disordered" evidence="1">
    <location>
        <begin position="343"/>
        <end position="367"/>
    </location>
</feature>
<proteinExistence type="predicted"/>
<dbReference type="OrthoDB" id="5180013at2"/>
<organism evidence="2 3">
    <name type="scientific">Nocardioides ganghwensis</name>
    <dbReference type="NCBI Taxonomy" id="252230"/>
    <lineage>
        <taxon>Bacteria</taxon>
        <taxon>Bacillati</taxon>
        <taxon>Actinomycetota</taxon>
        <taxon>Actinomycetes</taxon>
        <taxon>Propionibacteriales</taxon>
        <taxon>Nocardioidaceae</taxon>
        <taxon>Nocardioides</taxon>
    </lineage>
</organism>
<keyword evidence="3" id="KW-1185">Reference proteome</keyword>
<reference evidence="2 3" key="1">
    <citation type="submission" date="2019-01" db="EMBL/GenBank/DDBJ databases">
        <title>Novel species of Nocardioides.</title>
        <authorList>
            <person name="Liu Q."/>
            <person name="Xin Y.-H."/>
        </authorList>
    </citation>
    <scope>NUCLEOTIDE SEQUENCE [LARGE SCALE GENOMIC DNA]</scope>
    <source>
        <strain evidence="2 3">CGMCC 4.6875</strain>
    </source>
</reference>